<proteinExistence type="predicted"/>
<dbReference type="AlphaFoldDB" id="A0A0G0MSQ2"/>
<dbReference type="Proteomes" id="UP000034799">
    <property type="component" value="Unassembled WGS sequence"/>
</dbReference>
<sequence>MQTGKQQIFLIIFSLFFLIFGVFVVISALRGSVSTKFCISGLSFSKDGDLISEIDGKQCYCTNGKVVCSKVAVDESDKPLVVSDFLRSNLTFEAKYLSTGLSNDLVAKPLGVVFSTINTSRNTVEIVLKQSQLCTAQRDIPTQIGMYNYRKSTLTLLNVINSLESLYTVPCTVSLTYKINGLDVREVSDFKLVYQSEDGQRDIADVCLYNSNVYNNGDNYLAEDSCNVCRCEGGITKCATDRVCGK</sequence>
<feature type="transmembrane region" description="Helical" evidence="1">
    <location>
        <begin position="7"/>
        <end position="29"/>
    </location>
</feature>
<protein>
    <submittedName>
        <fullName evidence="2">Uncharacterized protein</fullName>
    </submittedName>
</protein>
<gene>
    <name evidence="2" type="ORF">UT34_C0001G0208</name>
</gene>
<dbReference type="Gene3D" id="2.10.70.10">
    <property type="entry name" value="Complement Module, domain 1"/>
    <property type="match status" value="1"/>
</dbReference>
<accession>A0A0G0MSQ2</accession>
<keyword evidence="1" id="KW-1133">Transmembrane helix</keyword>
<organism evidence="2 3">
    <name type="scientific">candidate division WS6 bacterium GW2011_GWF2_39_15</name>
    <dbReference type="NCBI Taxonomy" id="1619100"/>
    <lineage>
        <taxon>Bacteria</taxon>
        <taxon>Candidatus Dojkabacteria</taxon>
    </lineage>
</organism>
<evidence type="ECO:0000256" key="1">
    <source>
        <dbReference type="SAM" id="Phobius"/>
    </source>
</evidence>
<keyword evidence="1" id="KW-0812">Transmembrane</keyword>
<dbReference type="EMBL" id="LBWK01000001">
    <property type="protein sequence ID" value="KKR06168.1"/>
    <property type="molecule type" value="Genomic_DNA"/>
</dbReference>
<keyword evidence="1" id="KW-0472">Membrane</keyword>
<name>A0A0G0MSQ2_9BACT</name>
<evidence type="ECO:0000313" key="3">
    <source>
        <dbReference type="Proteomes" id="UP000034799"/>
    </source>
</evidence>
<reference evidence="2 3" key="1">
    <citation type="journal article" date="2015" name="Nature">
        <title>rRNA introns, odd ribosomes, and small enigmatic genomes across a large radiation of phyla.</title>
        <authorList>
            <person name="Brown C.T."/>
            <person name="Hug L.A."/>
            <person name="Thomas B.C."/>
            <person name="Sharon I."/>
            <person name="Castelle C.J."/>
            <person name="Singh A."/>
            <person name="Wilkins M.J."/>
            <person name="Williams K.H."/>
            <person name="Banfield J.F."/>
        </authorList>
    </citation>
    <scope>NUCLEOTIDE SEQUENCE [LARGE SCALE GENOMIC DNA]</scope>
</reference>
<comment type="caution">
    <text evidence="2">The sequence shown here is derived from an EMBL/GenBank/DDBJ whole genome shotgun (WGS) entry which is preliminary data.</text>
</comment>
<evidence type="ECO:0000313" key="2">
    <source>
        <dbReference type="EMBL" id="KKR06168.1"/>
    </source>
</evidence>
<dbReference type="SUPFAM" id="SSF57603">
    <property type="entry name" value="FnI-like domain"/>
    <property type="match status" value="1"/>
</dbReference>